<sequence length="313" mass="34523">MGKLIRKYAFAIHGGAGTVSRTTMTMWKEKAYHEALKRALLAGTAILEKGGRAMDAVIESVRIMENSSLFNAGKGSVFTHDGKHEMDAALMEGKSLKAGAASGVQFVRNPILLARAIMKHSRHVMLGGPEAVRFAKKFDIEIKPQEYFYDEFRYKQWQKAKSKDKIILDHDIEEEKKYGTVGAVAMDKRGNLAAATSTGGMVNKKFGRIGDSPIIGAGTYADNNTCAVSCTGHGEYFIRYVVAHELSCMIKYGQKSLKEAAEYLVFETLKKAGGKGGLIAVDRNGNISMPFNTKGMYRAYKKEGEEEYVGIYR</sequence>
<reference evidence="1" key="1">
    <citation type="submission" date="2023-06" db="EMBL/GenBank/DDBJ databases">
        <title>Genomic of Parafulvivirga corallium.</title>
        <authorList>
            <person name="Wang G."/>
        </authorList>
    </citation>
    <scope>NUCLEOTIDE SEQUENCE</scope>
    <source>
        <strain evidence="1">BMA10</strain>
    </source>
</reference>
<dbReference type="InterPro" id="IPR000246">
    <property type="entry name" value="Peptidase_T2"/>
</dbReference>
<keyword evidence="2" id="KW-1185">Reference proteome</keyword>
<dbReference type="Pfam" id="PF01112">
    <property type="entry name" value="Asparaginase_2"/>
    <property type="match status" value="1"/>
</dbReference>
<dbReference type="Gene3D" id="3.60.20.30">
    <property type="entry name" value="(Glycosyl)asparaginase"/>
    <property type="match status" value="1"/>
</dbReference>
<proteinExistence type="predicted"/>
<evidence type="ECO:0000313" key="2">
    <source>
        <dbReference type="Proteomes" id="UP001172082"/>
    </source>
</evidence>
<comment type="caution">
    <text evidence="1">The sequence shown here is derived from an EMBL/GenBank/DDBJ whole genome shotgun (WGS) entry which is preliminary data.</text>
</comment>
<name>A0ABT8KSY9_9BACT</name>
<dbReference type="InterPro" id="IPR029055">
    <property type="entry name" value="Ntn_hydrolases_N"/>
</dbReference>
<dbReference type="EMBL" id="JAUJEA010000007">
    <property type="protein sequence ID" value="MDN5203518.1"/>
    <property type="molecule type" value="Genomic_DNA"/>
</dbReference>
<dbReference type="CDD" id="cd04701">
    <property type="entry name" value="Asparaginase_2"/>
    <property type="match status" value="1"/>
</dbReference>
<dbReference type="Proteomes" id="UP001172082">
    <property type="component" value="Unassembled WGS sequence"/>
</dbReference>
<dbReference type="PANTHER" id="PTHR10188:SF6">
    <property type="entry name" value="N(4)-(BETA-N-ACETYLGLUCOSAMINYL)-L-ASPARAGINASE"/>
    <property type="match status" value="1"/>
</dbReference>
<evidence type="ECO:0000313" key="1">
    <source>
        <dbReference type="EMBL" id="MDN5203518.1"/>
    </source>
</evidence>
<dbReference type="PANTHER" id="PTHR10188">
    <property type="entry name" value="L-ASPARAGINASE"/>
    <property type="match status" value="1"/>
</dbReference>
<dbReference type="SUPFAM" id="SSF56235">
    <property type="entry name" value="N-terminal nucleophile aminohydrolases (Ntn hydrolases)"/>
    <property type="match status" value="1"/>
</dbReference>
<gene>
    <name evidence="1" type="ORF">QQ008_19175</name>
</gene>
<accession>A0ABT8KSY9</accession>
<organism evidence="1 2">
    <name type="scientific">Splendidivirga corallicola</name>
    <dbReference type="NCBI Taxonomy" id="3051826"/>
    <lineage>
        <taxon>Bacteria</taxon>
        <taxon>Pseudomonadati</taxon>
        <taxon>Bacteroidota</taxon>
        <taxon>Cytophagia</taxon>
        <taxon>Cytophagales</taxon>
        <taxon>Splendidivirgaceae</taxon>
        <taxon>Splendidivirga</taxon>
    </lineage>
</organism>
<dbReference type="RefSeq" id="WP_346753540.1">
    <property type="nucleotide sequence ID" value="NZ_JAUJEA010000007.1"/>
</dbReference>
<protein>
    <submittedName>
        <fullName evidence="1">Isoaspartyl peptidase/L-asparaginase</fullName>
    </submittedName>
</protein>